<dbReference type="PRINTS" id="PR00081">
    <property type="entry name" value="GDHRDH"/>
</dbReference>
<dbReference type="Proteomes" id="UP001324427">
    <property type="component" value="Unassembled WGS sequence"/>
</dbReference>
<dbReference type="PANTHER" id="PTHR43115:SF4">
    <property type="entry name" value="DEHYDROGENASE_REDUCTASE SDR FAMILY MEMBER 11"/>
    <property type="match status" value="1"/>
</dbReference>
<dbReference type="Pfam" id="PF00106">
    <property type="entry name" value="adh_short"/>
    <property type="match status" value="1"/>
</dbReference>
<reference evidence="3 4" key="1">
    <citation type="submission" date="2021-11" db="EMBL/GenBank/DDBJ databases">
        <title>Black yeast isolated from Biological Soil Crust.</title>
        <authorList>
            <person name="Kurbessoian T."/>
        </authorList>
    </citation>
    <scope>NUCLEOTIDE SEQUENCE [LARGE SCALE GENOMIC DNA]</scope>
    <source>
        <strain evidence="3 4">CCFEE 5522</strain>
    </source>
</reference>
<name>A0AAV9JP85_9PEZI</name>
<proteinExistence type="inferred from homology"/>
<keyword evidence="2" id="KW-0560">Oxidoreductase</keyword>
<dbReference type="PANTHER" id="PTHR43115">
    <property type="entry name" value="DEHYDROGENASE/REDUCTASE SDR FAMILY MEMBER 11"/>
    <property type="match status" value="1"/>
</dbReference>
<protein>
    <recommendedName>
        <fullName evidence="5">NAD(P)-binding protein</fullName>
    </recommendedName>
</protein>
<keyword evidence="4" id="KW-1185">Reference proteome</keyword>
<dbReference type="CDD" id="cd05233">
    <property type="entry name" value="SDR_c"/>
    <property type="match status" value="1"/>
</dbReference>
<evidence type="ECO:0000256" key="2">
    <source>
        <dbReference type="ARBA" id="ARBA00023002"/>
    </source>
</evidence>
<dbReference type="GO" id="GO:0016491">
    <property type="term" value="F:oxidoreductase activity"/>
    <property type="evidence" value="ECO:0007669"/>
    <property type="project" value="UniProtKB-KW"/>
</dbReference>
<sequence>MAAPSWEWKPYTKTIHRSVYPAIDPSNPANSAAGKVILVTGGGVGIGKAIAEAYVKAGAKAVAILGRRENLLREAAAELEKTGDTKVLFFAADVLDEAGLNKAFAAVAKEVGPIDVVVANAGYLATPEAAASSDVTDWWKSYEVNIKGTFLTFRAWLPHKSTNSPTFISLNTAAAHVGVFPGFSAYSPSEMARGHMISFFQAENPETRVVSMHPGVLETEMATKSGLPVSRDDMSLPTSFAVWLASPAADWVGGRFFWAHWDVEELAEMNDEIVKNNELMWGVLGWPKDVEAKIVA</sequence>
<comment type="caution">
    <text evidence="3">The sequence shown here is derived from an EMBL/GenBank/DDBJ whole genome shotgun (WGS) entry which is preliminary data.</text>
</comment>
<dbReference type="SUPFAM" id="SSF51735">
    <property type="entry name" value="NAD(P)-binding Rossmann-fold domains"/>
    <property type="match status" value="1"/>
</dbReference>
<dbReference type="AlphaFoldDB" id="A0AAV9JP85"/>
<evidence type="ECO:0008006" key="5">
    <source>
        <dbReference type="Google" id="ProtNLM"/>
    </source>
</evidence>
<comment type="similarity">
    <text evidence="1">Belongs to the short-chain dehydrogenases/reductases (SDR) family.</text>
</comment>
<evidence type="ECO:0000256" key="1">
    <source>
        <dbReference type="ARBA" id="ARBA00006484"/>
    </source>
</evidence>
<dbReference type="InterPro" id="IPR002347">
    <property type="entry name" value="SDR_fam"/>
</dbReference>
<gene>
    <name evidence="3" type="ORF">LTR36_002039</name>
</gene>
<evidence type="ECO:0000313" key="3">
    <source>
        <dbReference type="EMBL" id="KAK4546362.1"/>
    </source>
</evidence>
<evidence type="ECO:0000313" key="4">
    <source>
        <dbReference type="Proteomes" id="UP001324427"/>
    </source>
</evidence>
<organism evidence="3 4">
    <name type="scientific">Oleoguttula mirabilis</name>
    <dbReference type="NCBI Taxonomy" id="1507867"/>
    <lineage>
        <taxon>Eukaryota</taxon>
        <taxon>Fungi</taxon>
        <taxon>Dikarya</taxon>
        <taxon>Ascomycota</taxon>
        <taxon>Pezizomycotina</taxon>
        <taxon>Dothideomycetes</taxon>
        <taxon>Dothideomycetidae</taxon>
        <taxon>Mycosphaerellales</taxon>
        <taxon>Teratosphaeriaceae</taxon>
        <taxon>Oleoguttula</taxon>
    </lineage>
</organism>
<dbReference type="EMBL" id="JAVFHQ010000015">
    <property type="protein sequence ID" value="KAK4546362.1"/>
    <property type="molecule type" value="Genomic_DNA"/>
</dbReference>
<dbReference type="InterPro" id="IPR036291">
    <property type="entry name" value="NAD(P)-bd_dom_sf"/>
</dbReference>
<dbReference type="Gene3D" id="3.40.50.720">
    <property type="entry name" value="NAD(P)-binding Rossmann-like Domain"/>
    <property type="match status" value="1"/>
</dbReference>
<accession>A0AAV9JP85</accession>